<name>A0A239KKY8_EKHLU</name>
<evidence type="ECO:0000313" key="3">
    <source>
        <dbReference type="EMBL" id="SNT18660.1"/>
    </source>
</evidence>
<evidence type="ECO:0000256" key="2">
    <source>
        <dbReference type="SAM" id="Phobius"/>
    </source>
</evidence>
<feature type="transmembrane region" description="Helical" evidence="2">
    <location>
        <begin position="6"/>
        <end position="27"/>
    </location>
</feature>
<organism evidence="3 4">
    <name type="scientific">Ekhidna lutea</name>
    <dbReference type="NCBI Taxonomy" id="447679"/>
    <lineage>
        <taxon>Bacteria</taxon>
        <taxon>Pseudomonadati</taxon>
        <taxon>Bacteroidota</taxon>
        <taxon>Cytophagia</taxon>
        <taxon>Cytophagales</taxon>
        <taxon>Reichenbachiellaceae</taxon>
        <taxon>Ekhidna</taxon>
    </lineage>
</organism>
<evidence type="ECO:0008006" key="5">
    <source>
        <dbReference type="Google" id="ProtNLM"/>
    </source>
</evidence>
<evidence type="ECO:0000313" key="4">
    <source>
        <dbReference type="Proteomes" id="UP000198393"/>
    </source>
</evidence>
<dbReference type="AlphaFoldDB" id="A0A239KKY8"/>
<feature type="compositionally biased region" description="Polar residues" evidence="1">
    <location>
        <begin position="54"/>
        <end position="65"/>
    </location>
</feature>
<reference evidence="3 4" key="1">
    <citation type="submission" date="2017-06" db="EMBL/GenBank/DDBJ databases">
        <authorList>
            <person name="Kim H.J."/>
            <person name="Triplett B.A."/>
        </authorList>
    </citation>
    <scope>NUCLEOTIDE SEQUENCE [LARGE SCALE GENOMIC DNA]</scope>
    <source>
        <strain evidence="3 4">DSM 19307</strain>
    </source>
</reference>
<sequence>MLKIIIILILIGYVFYKVTSFLFNGLFSGFTRHQQFGGSEHTTNRSYSRKAPGSNLNIDTNPQTRSKNDKGYHGGEYVDYEEVK</sequence>
<dbReference type="InterPro" id="IPR032272">
    <property type="entry name" value="DUF4834"/>
</dbReference>
<keyword evidence="2" id="KW-1133">Transmembrane helix</keyword>
<protein>
    <recommendedName>
        <fullName evidence="5">DUF4834 domain-containing protein</fullName>
    </recommendedName>
</protein>
<feature type="region of interest" description="Disordered" evidence="1">
    <location>
        <begin position="36"/>
        <end position="74"/>
    </location>
</feature>
<evidence type="ECO:0000256" key="1">
    <source>
        <dbReference type="SAM" id="MobiDB-lite"/>
    </source>
</evidence>
<gene>
    <name evidence="3" type="ORF">SAMN05421640_2729</name>
</gene>
<dbReference type="OrthoDB" id="840298at2"/>
<proteinExistence type="predicted"/>
<dbReference type="Pfam" id="PF16118">
    <property type="entry name" value="DUF4834"/>
    <property type="match status" value="1"/>
</dbReference>
<dbReference type="EMBL" id="FZPD01000004">
    <property type="protein sequence ID" value="SNT18660.1"/>
    <property type="molecule type" value="Genomic_DNA"/>
</dbReference>
<keyword evidence="2" id="KW-0472">Membrane</keyword>
<dbReference type="RefSeq" id="WP_089357413.1">
    <property type="nucleotide sequence ID" value="NZ_FZPD01000004.1"/>
</dbReference>
<dbReference type="Proteomes" id="UP000198393">
    <property type="component" value="Unassembled WGS sequence"/>
</dbReference>
<feature type="compositionally biased region" description="Polar residues" evidence="1">
    <location>
        <begin position="36"/>
        <end position="46"/>
    </location>
</feature>
<accession>A0A239KKY8</accession>
<keyword evidence="4" id="KW-1185">Reference proteome</keyword>
<keyword evidence="2" id="KW-0812">Transmembrane</keyword>